<dbReference type="InterPro" id="IPR011146">
    <property type="entry name" value="HIT-like"/>
</dbReference>
<dbReference type="STRING" id="402881.Plav_2685"/>
<dbReference type="KEGG" id="pla:Plav_2685"/>
<organism evidence="3 4">
    <name type="scientific">Parvibaculum lavamentivorans (strain DS-1 / DSM 13023 / NCIMB 13966)</name>
    <dbReference type="NCBI Taxonomy" id="402881"/>
    <lineage>
        <taxon>Bacteria</taxon>
        <taxon>Pseudomonadati</taxon>
        <taxon>Pseudomonadota</taxon>
        <taxon>Alphaproteobacteria</taxon>
        <taxon>Hyphomicrobiales</taxon>
        <taxon>Parvibaculaceae</taxon>
        <taxon>Parvibaculum</taxon>
    </lineage>
</organism>
<gene>
    <name evidence="3" type="ordered locus">Plav_2685</name>
</gene>
<keyword evidence="4" id="KW-1185">Reference proteome</keyword>
<dbReference type="InterPro" id="IPR036265">
    <property type="entry name" value="HIT-like_sf"/>
</dbReference>
<dbReference type="Gene3D" id="3.30.428.10">
    <property type="entry name" value="HIT-like"/>
    <property type="match status" value="1"/>
</dbReference>
<dbReference type="PROSITE" id="PS51084">
    <property type="entry name" value="HIT_2"/>
    <property type="match status" value="1"/>
</dbReference>
<sequence length="135" mass="15279">MAFTLHERLAADTLLVADLPLCRVLLMNDRRFPWLILVPRREGLRDFDDVAAKEKAKFHAEIDLASDVLREVTKAHKMNVAALGNMVPQLHVHVIARFPEDAAWPAPVWGVGTAEAYGEEERRALVERLGRDFRG</sequence>
<dbReference type="SUPFAM" id="SSF54197">
    <property type="entry name" value="HIT-like"/>
    <property type="match status" value="1"/>
</dbReference>
<dbReference type="eggNOG" id="COG0537">
    <property type="taxonomic scope" value="Bacteria"/>
</dbReference>
<name>A7HWL0_PARL1</name>
<dbReference type="EMBL" id="CP000774">
    <property type="protein sequence ID" value="ABS64293.1"/>
    <property type="molecule type" value="Genomic_DNA"/>
</dbReference>
<dbReference type="Proteomes" id="UP000006377">
    <property type="component" value="Chromosome"/>
</dbReference>
<protein>
    <submittedName>
        <fullName evidence="3">Histidine triad (HIT) protein</fullName>
    </submittedName>
</protein>
<dbReference type="RefSeq" id="WP_012111608.1">
    <property type="nucleotide sequence ID" value="NC_009719.1"/>
</dbReference>
<evidence type="ECO:0000313" key="3">
    <source>
        <dbReference type="EMBL" id="ABS64293.1"/>
    </source>
</evidence>
<evidence type="ECO:0000259" key="2">
    <source>
        <dbReference type="PROSITE" id="PS51084"/>
    </source>
</evidence>
<dbReference type="Pfam" id="PF01230">
    <property type="entry name" value="HIT"/>
    <property type="match status" value="1"/>
</dbReference>
<proteinExistence type="predicted"/>
<comment type="caution">
    <text evidence="1">Lacks conserved residue(s) required for the propagation of feature annotation.</text>
</comment>
<dbReference type="InterPro" id="IPR026026">
    <property type="entry name" value="HIT_Hint"/>
</dbReference>
<dbReference type="PIRSF" id="PIRSF000714">
    <property type="entry name" value="HIT"/>
    <property type="match status" value="1"/>
</dbReference>
<dbReference type="HOGENOM" id="CLU_123330_0_0_5"/>
<feature type="domain" description="HIT" evidence="2">
    <location>
        <begin position="35"/>
        <end position="104"/>
    </location>
</feature>
<accession>A7HWL0</accession>
<dbReference type="GO" id="GO:0003824">
    <property type="term" value="F:catalytic activity"/>
    <property type="evidence" value="ECO:0007669"/>
    <property type="project" value="InterPro"/>
</dbReference>
<dbReference type="AlphaFoldDB" id="A7HWL0"/>
<evidence type="ECO:0000313" key="4">
    <source>
        <dbReference type="Proteomes" id="UP000006377"/>
    </source>
</evidence>
<evidence type="ECO:0000256" key="1">
    <source>
        <dbReference type="PROSITE-ProRule" id="PRU00464"/>
    </source>
</evidence>
<reference evidence="3 4" key="1">
    <citation type="journal article" date="2011" name="Stand. Genomic Sci.">
        <title>Complete genome sequence of Parvibaculum lavamentivorans type strain (DS-1(T)).</title>
        <authorList>
            <person name="Schleheck D."/>
            <person name="Weiss M."/>
            <person name="Pitluck S."/>
            <person name="Bruce D."/>
            <person name="Land M.L."/>
            <person name="Han S."/>
            <person name="Saunders E."/>
            <person name="Tapia R."/>
            <person name="Detter C."/>
            <person name="Brettin T."/>
            <person name="Han J."/>
            <person name="Woyke T."/>
            <person name="Goodwin L."/>
            <person name="Pennacchio L."/>
            <person name="Nolan M."/>
            <person name="Cook A.M."/>
            <person name="Kjelleberg S."/>
            <person name="Thomas T."/>
        </authorList>
    </citation>
    <scope>NUCLEOTIDE SEQUENCE [LARGE SCALE GENOMIC DNA]</scope>
    <source>
        <strain evidence="4">DS-1 / DSM 13023 / NCIMB 13966</strain>
    </source>
</reference>